<feature type="transmembrane region" description="Helical" evidence="4">
    <location>
        <begin position="283"/>
        <end position="304"/>
    </location>
</feature>
<dbReference type="AlphaFoldDB" id="A0A0F5FR05"/>
<dbReference type="Gene3D" id="1.20.1250.20">
    <property type="entry name" value="MFS general substrate transporter like domains"/>
    <property type="match status" value="1"/>
</dbReference>
<keyword evidence="3 4" id="KW-0472">Membrane</keyword>
<comment type="caution">
    <text evidence="6">The sequence shown here is derived from an EMBL/GenBank/DDBJ whole genome shotgun (WGS) entry which is preliminary data.</text>
</comment>
<feature type="transmembrane region" description="Helical" evidence="4">
    <location>
        <begin position="310"/>
        <end position="330"/>
    </location>
</feature>
<evidence type="ECO:0000256" key="2">
    <source>
        <dbReference type="ARBA" id="ARBA00022989"/>
    </source>
</evidence>
<dbReference type="InterPro" id="IPR020846">
    <property type="entry name" value="MFS_dom"/>
</dbReference>
<keyword evidence="1 4" id="KW-0812">Transmembrane</keyword>
<feature type="transmembrane region" description="Helical" evidence="4">
    <location>
        <begin position="350"/>
        <end position="369"/>
    </location>
</feature>
<keyword evidence="7" id="KW-1185">Reference proteome</keyword>
<feature type="transmembrane region" description="Helical" evidence="4">
    <location>
        <begin position="375"/>
        <end position="393"/>
    </location>
</feature>
<evidence type="ECO:0000256" key="3">
    <source>
        <dbReference type="ARBA" id="ARBA00023136"/>
    </source>
</evidence>
<name>A0A0F5FR05_9HYPH</name>
<dbReference type="OrthoDB" id="8558006at2"/>
<dbReference type="InterPro" id="IPR036259">
    <property type="entry name" value="MFS_trans_sf"/>
</dbReference>
<evidence type="ECO:0000256" key="1">
    <source>
        <dbReference type="ARBA" id="ARBA00022692"/>
    </source>
</evidence>
<sequence>MTDAPTRTQSVRNIALLALAQALGGSSQAIIMSIGALTAAGMAPNPALATLPVTAMIIGLALGTTPATFLLHRLGRSRGFMLAGAIAAPAALVAALAVVLSNFWLFCAAFFVVGTTAAAFQQIRFAAADSVAPALKSTAISWVMFGGVAAGFLGPQLSTISQGWVPGAPFAAGYIVMAVIAVVTIGIVSLTRLAPAHKPQQGAPQGRPLRVLLSTPAIAVPIVGATVSYALMTLVMVAAPLAMVYACGHSPAEASGAIQWHIVAMFAPSFITGAIIKRIGAHLTAAIGLVLIVGCAIIALLGLSVAHFNLALILLGVGWNFGFIGSTTLLTQAYRPEEAARVQAVNEQIVFGTMALASIGSGLLLQLIGWQSINILAIPLAALAILLLAWGDITRRRPQPAE</sequence>
<reference evidence="6 7" key="1">
    <citation type="submission" date="2015-03" db="EMBL/GenBank/DDBJ databases">
        <authorList>
            <person name="Hassan Y.I."/>
            <person name="Lepp D."/>
            <person name="Li X.-Z."/>
            <person name="Zhou T."/>
        </authorList>
    </citation>
    <scope>NUCLEOTIDE SEQUENCE [LARGE SCALE GENOMIC DNA]</scope>
    <source>
        <strain evidence="6 7">BD-c194</strain>
    </source>
</reference>
<proteinExistence type="predicted"/>
<dbReference type="PROSITE" id="PS50850">
    <property type="entry name" value="MFS"/>
    <property type="match status" value="1"/>
</dbReference>
<feature type="transmembrane region" description="Helical" evidence="4">
    <location>
        <begin position="258"/>
        <end position="276"/>
    </location>
</feature>
<accession>A0A0F5FR05</accession>
<dbReference type="Proteomes" id="UP000033632">
    <property type="component" value="Unassembled WGS sequence"/>
</dbReference>
<dbReference type="STRING" id="443610.VE25_13100"/>
<dbReference type="PANTHER" id="PTHR23534:SF1">
    <property type="entry name" value="MAJOR FACILITATOR SUPERFAMILY PROTEIN"/>
    <property type="match status" value="1"/>
</dbReference>
<dbReference type="PATRIC" id="fig|443610.3.peg.862"/>
<dbReference type="SUPFAM" id="SSF103473">
    <property type="entry name" value="MFS general substrate transporter"/>
    <property type="match status" value="1"/>
</dbReference>
<dbReference type="Pfam" id="PF07690">
    <property type="entry name" value="MFS_1"/>
    <property type="match status" value="1"/>
</dbReference>
<feature type="transmembrane region" description="Helical" evidence="4">
    <location>
        <begin position="170"/>
        <end position="190"/>
    </location>
</feature>
<protein>
    <recommendedName>
        <fullName evidence="5">Major facilitator superfamily (MFS) profile domain-containing protein</fullName>
    </recommendedName>
</protein>
<feature type="transmembrane region" description="Helical" evidence="4">
    <location>
        <begin position="211"/>
        <end position="238"/>
    </location>
</feature>
<evidence type="ECO:0000313" key="7">
    <source>
        <dbReference type="Proteomes" id="UP000033632"/>
    </source>
</evidence>
<dbReference type="InterPro" id="IPR011701">
    <property type="entry name" value="MFS"/>
</dbReference>
<evidence type="ECO:0000256" key="4">
    <source>
        <dbReference type="SAM" id="Phobius"/>
    </source>
</evidence>
<feature type="transmembrane region" description="Helical" evidence="4">
    <location>
        <begin position="103"/>
        <end position="127"/>
    </location>
</feature>
<feature type="transmembrane region" description="Helical" evidence="4">
    <location>
        <begin position="53"/>
        <end position="72"/>
    </location>
</feature>
<dbReference type="EMBL" id="JZEX01000119">
    <property type="protein sequence ID" value="KKB11258.1"/>
    <property type="molecule type" value="Genomic_DNA"/>
</dbReference>
<dbReference type="RefSeq" id="WP_046109083.1">
    <property type="nucleotide sequence ID" value="NZ_JZEX01000119.1"/>
</dbReference>
<dbReference type="PANTHER" id="PTHR23534">
    <property type="entry name" value="MFS PERMEASE"/>
    <property type="match status" value="1"/>
</dbReference>
<keyword evidence="2 4" id="KW-1133">Transmembrane helix</keyword>
<evidence type="ECO:0000259" key="5">
    <source>
        <dbReference type="PROSITE" id="PS50850"/>
    </source>
</evidence>
<evidence type="ECO:0000313" key="6">
    <source>
        <dbReference type="EMBL" id="KKB11258.1"/>
    </source>
</evidence>
<dbReference type="GO" id="GO:0022857">
    <property type="term" value="F:transmembrane transporter activity"/>
    <property type="evidence" value="ECO:0007669"/>
    <property type="project" value="InterPro"/>
</dbReference>
<organism evidence="6 7">
    <name type="scientific">Devosia geojensis</name>
    <dbReference type="NCBI Taxonomy" id="443610"/>
    <lineage>
        <taxon>Bacteria</taxon>
        <taxon>Pseudomonadati</taxon>
        <taxon>Pseudomonadota</taxon>
        <taxon>Alphaproteobacteria</taxon>
        <taxon>Hyphomicrobiales</taxon>
        <taxon>Devosiaceae</taxon>
        <taxon>Devosia</taxon>
    </lineage>
</organism>
<feature type="domain" description="Major facilitator superfamily (MFS) profile" evidence="5">
    <location>
        <begin position="217"/>
        <end position="402"/>
    </location>
</feature>
<feature type="transmembrane region" description="Helical" evidence="4">
    <location>
        <begin position="79"/>
        <end position="97"/>
    </location>
</feature>
<feature type="transmembrane region" description="Helical" evidence="4">
    <location>
        <begin position="139"/>
        <end position="158"/>
    </location>
</feature>
<gene>
    <name evidence="6" type="ORF">VE25_13100</name>
</gene>